<evidence type="ECO:0000313" key="10">
    <source>
        <dbReference type="EMBL" id="RYC50987.1"/>
    </source>
</evidence>
<organism evidence="10 11">
    <name type="scientific">Flagellimonas olearia</name>
    <dbReference type="NCBI Taxonomy" id="552546"/>
    <lineage>
        <taxon>Bacteria</taxon>
        <taxon>Pseudomonadati</taxon>
        <taxon>Bacteroidota</taxon>
        <taxon>Flavobacteriia</taxon>
        <taxon>Flavobacteriales</taxon>
        <taxon>Flavobacteriaceae</taxon>
        <taxon>Flagellimonas</taxon>
    </lineage>
</organism>
<dbReference type="GO" id="GO:0009279">
    <property type="term" value="C:cell outer membrane"/>
    <property type="evidence" value="ECO:0007669"/>
    <property type="project" value="UniProtKB-SubCell"/>
</dbReference>
<dbReference type="Proteomes" id="UP000290261">
    <property type="component" value="Unassembled WGS sequence"/>
</dbReference>
<evidence type="ECO:0000313" key="11">
    <source>
        <dbReference type="Proteomes" id="UP000290261"/>
    </source>
</evidence>
<dbReference type="PROSITE" id="PS52016">
    <property type="entry name" value="TONB_DEPENDENT_REC_3"/>
    <property type="match status" value="1"/>
</dbReference>
<comment type="caution">
    <text evidence="10">The sequence shown here is derived from an EMBL/GenBank/DDBJ whole genome shotgun (WGS) entry which is preliminary data.</text>
</comment>
<comment type="similarity">
    <text evidence="7">Belongs to the TonB-dependent receptor family.</text>
</comment>
<dbReference type="SUPFAM" id="SSF49464">
    <property type="entry name" value="Carboxypeptidase regulatory domain-like"/>
    <property type="match status" value="1"/>
</dbReference>
<dbReference type="AlphaFoldDB" id="A0A444VJN9"/>
<evidence type="ECO:0000259" key="9">
    <source>
        <dbReference type="Pfam" id="PF07715"/>
    </source>
</evidence>
<gene>
    <name evidence="10" type="ORF">DN53_15210</name>
</gene>
<keyword evidence="6 7" id="KW-0998">Cell outer membrane</keyword>
<dbReference type="InterPro" id="IPR037066">
    <property type="entry name" value="Plug_dom_sf"/>
</dbReference>
<dbReference type="InterPro" id="IPR023996">
    <property type="entry name" value="TonB-dep_OMP_SusC/RagA"/>
</dbReference>
<evidence type="ECO:0000256" key="5">
    <source>
        <dbReference type="ARBA" id="ARBA00023136"/>
    </source>
</evidence>
<keyword evidence="3 7" id="KW-1134">Transmembrane beta strand</keyword>
<dbReference type="InterPro" id="IPR008969">
    <property type="entry name" value="CarboxyPept-like_regulatory"/>
</dbReference>
<dbReference type="EMBL" id="JJMP01000007">
    <property type="protein sequence ID" value="RYC50987.1"/>
    <property type="molecule type" value="Genomic_DNA"/>
</dbReference>
<proteinExistence type="inferred from homology"/>
<keyword evidence="8" id="KW-0732">Signal</keyword>
<dbReference type="Gene3D" id="2.170.130.10">
    <property type="entry name" value="TonB-dependent receptor, plug domain"/>
    <property type="match status" value="1"/>
</dbReference>
<keyword evidence="11" id="KW-1185">Reference proteome</keyword>
<dbReference type="InterPro" id="IPR036942">
    <property type="entry name" value="Beta-barrel_TonB_sf"/>
</dbReference>
<evidence type="ECO:0000256" key="3">
    <source>
        <dbReference type="ARBA" id="ARBA00022452"/>
    </source>
</evidence>
<dbReference type="InterPro" id="IPR012910">
    <property type="entry name" value="Plug_dom"/>
</dbReference>
<dbReference type="NCBIfam" id="TIGR04057">
    <property type="entry name" value="SusC_RagA_signa"/>
    <property type="match status" value="1"/>
</dbReference>
<keyword evidence="5 7" id="KW-0472">Membrane</keyword>
<reference evidence="10 11" key="1">
    <citation type="submission" date="2014-04" db="EMBL/GenBank/DDBJ databases">
        <title>Whole genome of Muricauda olearia.</title>
        <authorList>
            <person name="Zhang X.-H."/>
            <person name="Tang K."/>
        </authorList>
    </citation>
    <scope>NUCLEOTIDE SEQUENCE [LARGE SCALE GENOMIC DNA]</scope>
    <source>
        <strain evidence="10 11">Th120</strain>
    </source>
</reference>
<sequence>MKFKNCGYALVLFMAFCPFIYGQTKTISGTVTDQNATPLPGVSIVLVGTTTGTQSDFDGNYTIQASEGQQLQFSYIGFATVTMRIGGTNEINVVLEESNEALEEVVVTALGISREKKSLGYATTELDGEQVNVPGQNNVINSLSGKAAGVNITRNNNLGGSSNVVIRGVTSINGDNQALFVVDGVPINNEPGNLDVTFGNGNNDVARGRGGYDYGNPVSDLDPSVIQSVNILKGAAATALYGSRAANGAIIITTKKGEGNKKLGITINSGITVGHYDKSTFIRYQKEYGQSYFGDLTTASGSFTNGFRTTLDLDGDGTIDLLPRYNDDASFGPRFDPNINVFHWNALVEELPTYLQKAPWVAAKNDPSSFFKTSYSYNNSVSFAGSDEKMDYRATYSNSIQRGIIPNSEIVRNNLSINLGNNLSDKLRVSTSANYTNTRGKGRNGTGYDGANARNLMTSFRQWWAVNADMEDLRKAYESTGRNITWNWKTPDAQQPEYWDNPYWTINNNIAEDQRNRFFGNIALNYAMTDWLSANVRASVDHFSELREQRIASGSVGVPSFSTFNRRFSEYNYDTTLNFNKTFWEDLSVTALAGLNIRRTSTETIFAETNGGLIVPGIYALSNSLSPINPPSEDFSKIGVDGVFGSISMGYRNFLYLDLTGRQDKASTLPLENNSFFYPSVSTSFVFSSLMDADWLNFGKVRLNYAEVGNFGRAQSLVSPVLLNGQGSFGGANLASISSTLRNPKLKPESTKSYEIGLESSFFRSRLGFDIAAYKTNSIDQIIDVAVSTATGYSRKFVNSGEIENKGLEVSLFGTPIKTTDFEWNVRTNWSKNQSEVLSLFDGVDNFEVQSYQSGVTFNATVGRPYGTLRGSNFVYLDGKPVVDQDTGAYLHSDTNEEIGDTNPDWIGGVYNGFRYKNISFNFLIDVRKGGDVYSLDTYYGFGSGLYPETVGTNALGNPIRNHLEDGGGYVFPGVAPDGSPNTVLADVSDAVYSGGLFGDLPQAYHVEDGSYVKLREVALTYNVPSKLTDKLGVEGLSFSFTGSNLWIIHKNLKYSDPEAGFSAGNAQGVQIGAYPTTKNYGLNIKMEF</sequence>
<dbReference type="NCBIfam" id="TIGR04056">
    <property type="entry name" value="OMP_RagA_SusC"/>
    <property type="match status" value="1"/>
</dbReference>
<evidence type="ECO:0000256" key="1">
    <source>
        <dbReference type="ARBA" id="ARBA00004571"/>
    </source>
</evidence>
<dbReference type="Gene3D" id="2.60.40.1120">
    <property type="entry name" value="Carboxypeptidase-like, regulatory domain"/>
    <property type="match status" value="1"/>
</dbReference>
<keyword evidence="2 7" id="KW-0813">Transport</keyword>
<evidence type="ECO:0000256" key="4">
    <source>
        <dbReference type="ARBA" id="ARBA00022692"/>
    </source>
</evidence>
<dbReference type="Pfam" id="PF13715">
    <property type="entry name" value="CarbopepD_reg_2"/>
    <property type="match status" value="1"/>
</dbReference>
<feature type="domain" description="TonB-dependent receptor plug" evidence="9">
    <location>
        <begin position="116"/>
        <end position="249"/>
    </location>
</feature>
<evidence type="ECO:0000256" key="7">
    <source>
        <dbReference type="PROSITE-ProRule" id="PRU01360"/>
    </source>
</evidence>
<feature type="signal peptide" evidence="8">
    <location>
        <begin position="1"/>
        <end position="22"/>
    </location>
</feature>
<dbReference type="InterPro" id="IPR023997">
    <property type="entry name" value="TonB-dep_OMP_SusC/RagA_CS"/>
</dbReference>
<name>A0A444VJN9_9FLAO</name>
<dbReference type="SUPFAM" id="SSF56935">
    <property type="entry name" value="Porins"/>
    <property type="match status" value="1"/>
</dbReference>
<comment type="subcellular location">
    <subcellularLocation>
        <location evidence="1 7">Cell outer membrane</location>
        <topology evidence="1 7">Multi-pass membrane protein</topology>
    </subcellularLocation>
</comment>
<keyword evidence="4 7" id="KW-0812">Transmembrane</keyword>
<feature type="chain" id="PRO_5019149072" description="TonB-dependent receptor plug domain-containing protein" evidence="8">
    <location>
        <begin position="23"/>
        <end position="1089"/>
    </location>
</feature>
<dbReference type="Gene3D" id="2.40.170.20">
    <property type="entry name" value="TonB-dependent receptor, beta-barrel domain"/>
    <property type="match status" value="1"/>
</dbReference>
<evidence type="ECO:0000256" key="6">
    <source>
        <dbReference type="ARBA" id="ARBA00023237"/>
    </source>
</evidence>
<evidence type="ECO:0000256" key="2">
    <source>
        <dbReference type="ARBA" id="ARBA00022448"/>
    </source>
</evidence>
<evidence type="ECO:0000256" key="8">
    <source>
        <dbReference type="SAM" id="SignalP"/>
    </source>
</evidence>
<accession>A0A444VJN9</accession>
<dbReference type="RefSeq" id="WP_129654583.1">
    <property type="nucleotide sequence ID" value="NZ_ML142911.1"/>
</dbReference>
<protein>
    <recommendedName>
        <fullName evidence="9">TonB-dependent receptor plug domain-containing protein</fullName>
    </recommendedName>
</protein>
<dbReference type="InterPro" id="IPR039426">
    <property type="entry name" value="TonB-dep_rcpt-like"/>
</dbReference>
<dbReference type="Pfam" id="PF07715">
    <property type="entry name" value="Plug"/>
    <property type="match status" value="1"/>
</dbReference>